<dbReference type="InterPro" id="IPR053793">
    <property type="entry name" value="PB1-like"/>
</dbReference>
<dbReference type="InterPro" id="IPR009060">
    <property type="entry name" value="UBA-like_sf"/>
</dbReference>
<dbReference type="FunFam" id="3.10.20.90:FF:000320">
    <property type="entry name" value="Predicted protein"/>
    <property type="match status" value="1"/>
</dbReference>
<dbReference type="GO" id="GO:0044753">
    <property type="term" value="C:amphisome"/>
    <property type="evidence" value="ECO:0007669"/>
    <property type="project" value="TreeGrafter"/>
</dbReference>
<reference evidence="12" key="1">
    <citation type="submission" date="2014-03" db="EMBL/GenBank/DDBJ databases">
        <title>The sialotranscriptome of Amblyomma triste, Amblyomma parvum and Amblyomma cajennense ticks, uncovered by 454-based RNA-seq.</title>
        <authorList>
            <person name="Garcia G.R."/>
            <person name="Gardinassi L.G."/>
            <person name="Ribeiro J.M."/>
            <person name="Anatriello E."/>
            <person name="Ferreira B.R."/>
            <person name="Moreira H.N."/>
            <person name="Mafra C."/>
            <person name="Olegario M.M."/>
            <person name="Szabo P.J."/>
            <person name="Miranda-Santos I.K."/>
            <person name="Maruyama S.R."/>
        </authorList>
    </citation>
    <scope>NUCLEOTIDE SEQUENCE</scope>
    <source>
        <strain evidence="12">Mato Grasso do Sul</strain>
        <tissue evidence="12">Salivary glands</tissue>
    </source>
</reference>
<dbReference type="GO" id="GO:0016235">
    <property type="term" value="C:aggresome"/>
    <property type="evidence" value="ECO:0007669"/>
    <property type="project" value="TreeGrafter"/>
</dbReference>
<sequence>MCPFCLTFMIRCSTSHGIRWMIVIACAYVLQVRLTDPMTVTIKAYLRDPFGSVTEIRRFVIEDLRDYRRLYERIRMAFSLTMEFILSWTDPEGDEIVMSSDAELAQAVQNMKDGVLKIFVVLVSPAGANSDERKPAPAAGASATEDSTRVHAGVLCDACDQEIRGVRYKCLQCEDYDLCDSCHGKKIHDEHDMLKLVNPGVRPLWAFPGWKRLWRHCGYHRRGGHRGTERGCPAQGHPRSPPHPRPDQRQQYQEILRGIGDTVANFLEPFGITVDVLNDMASNTAPPEQPKRDCATEPMDTASQDQASSSSAEHVPPVAKPQKPMDVQGAAASSSVPAAPIGGPFQAAEAGSGGNTTQGDGARNSDVVVDSDGAPSGWTLLNPLRDSVMEETTLPPPISPQVVPAVPLLPAAPKADSPVDIALTQMLAMGFNNEGGWLRQLLEVKHADIGAVLESLHPSPK</sequence>
<feature type="compositionally biased region" description="Low complexity" evidence="9">
    <location>
        <begin position="302"/>
        <end position="312"/>
    </location>
</feature>
<dbReference type="SMART" id="SM00291">
    <property type="entry name" value="ZnF_ZZ"/>
    <property type="match status" value="1"/>
</dbReference>
<evidence type="ECO:0000256" key="1">
    <source>
        <dbReference type="ARBA" id="ARBA00004123"/>
    </source>
</evidence>
<feature type="domain" description="ZZ-type" evidence="10">
    <location>
        <begin position="151"/>
        <end position="201"/>
    </location>
</feature>
<dbReference type="InterPro" id="IPR000433">
    <property type="entry name" value="Znf_ZZ"/>
</dbReference>
<dbReference type="GO" id="GO:0005080">
    <property type="term" value="F:protein kinase C binding"/>
    <property type="evidence" value="ECO:0007669"/>
    <property type="project" value="TreeGrafter"/>
</dbReference>
<feature type="compositionally biased region" description="Low complexity" evidence="9">
    <location>
        <begin position="329"/>
        <end position="344"/>
    </location>
</feature>
<dbReference type="Gene3D" id="1.10.8.10">
    <property type="entry name" value="DNA helicase RuvA subunit, C-terminal domain"/>
    <property type="match status" value="1"/>
</dbReference>
<evidence type="ECO:0000256" key="8">
    <source>
        <dbReference type="PROSITE-ProRule" id="PRU00228"/>
    </source>
</evidence>
<dbReference type="GO" id="GO:0005634">
    <property type="term" value="C:nucleus"/>
    <property type="evidence" value="ECO:0007669"/>
    <property type="project" value="UniProtKB-SubCell"/>
</dbReference>
<dbReference type="Pfam" id="PF00569">
    <property type="entry name" value="ZZ"/>
    <property type="match status" value="1"/>
</dbReference>
<dbReference type="SMART" id="SM00666">
    <property type="entry name" value="PB1"/>
    <property type="match status" value="1"/>
</dbReference>
<evidence type="ECO:0000256" key="9">
    <source>
        <dbReference type="SAM" id="MobiDB-lite"/>
    </source>
</evidence>
<evidence type="ECO:0000256" key="3">
    <source>
        <dbReference type="ARBA" id="ARBA00022490"/>
    </source>
</evidence>
<evidence type="ECO:0000256" key="2">
    <source>
        <dbReference type="ARBA" id="ARBA00004496"/>
    </source>
</evidence>
<dbReference type="PANTHER" id="PTHR15090">
    <property type="entry name" value="SEQUESTOSOME 1-RELATED"/>
    <property type="match status" value="1"/>
</dbReference>
<keyword evidence="4" id="KW-0479">Metal-binding</keyword>
<evidence type="ECO:0000313" key="12">
    <source>
        <dbReference type="EMBL" id="JAC35333.1"/>
    </source>
</evidence>
<keyword evidence="6" id="KW-0862">Zinc</keyword>
<dbReference type="SUPFAM" id="SSF57850">
    <property type="entry name" value="RING/U-box"/>
    <property type="match status" value="1"/>
</dbReference>
<dbReference type="GO" id="GO:0070530">
    <property type="term" value="F:K63-linked polyubiquitin modification-dependent protein binding"/>
    <property type="evidence" value="ECO:0007669"/>
    <property type="project" value="TreeGrafter"/>
</dbReference>
<evidence type="ECO:0000256" key="4">
    <source>
        <dbReference type="ARBA" id="ARBA00022723"/>
    </source>
</evidence>
<keyword evidence="3" id="KW-0963">Cytoplasm</keyword>
<evidence type="ECO:0000256" key="5">
    <source>
        <dbReference type="ARBA" id="ARBA00022771"/>
    </source>
</evidence>
<dbReference type="SUPFAM" id="SSF46934">
    <property type="entry name" value="UBA-like"/>
    <property type="match status" value="1"/>
</dbReference>
<evidence type="ECO:0000256" key="7">
    <source>
        <dbReference type="ARBA" id="ARBA00023242"/>
    </source>
</evidence>
<dbReference type="GO" id="GO:0008270">
    <property type="term" value="F:zinc ion binding"/>
    <property type="evidence" value="ECO:0007669"/>
    <property type="project" value="UniProtKB-KW"/>
</dbReference>
<dbReference type="InterPro" id="IPR052260">
    <property type="entry name" value="Autophagy_Rcpt_SigReg"/>
</dbReference>
<dbReference type="PANTHER" id="PTHR15090:SF0">
    <property type="entry name" value="SEQUESTOSOME-1"/>
    <property type="match status" value="1"/>
</dbReference>
<dbReference type="Gene3D" id="3.30.60.90">
    <property type="match status" value="1"/>
</dbReference>
<feature type="region of interest" description="Disordered" evidence="9">
    <location>
        <begin position="224"/>
        <end position="249"/>
    </location>
</feature>
<dbReference type="InterPro" id="IPR000270">
    <property type="entry name" value="PB1_dom"/>
</dbReference>
<proteinExistence type="evidence at transcript level"/>
<dbReference type="GO" id="GO:0070013">
    <property type="term" value="C:intracellular organelle lumen"/>
    <property type="evidence" value="ECO:0007669"/>
    <property type="project" value="UniProtKB-ARBA"/>
</dbReference>
<comment type="subcellular location">
    <subcellularLocation>
        <location evidence="2">Cytoplasm</location>
    </subcellularLocation>
    <subcellularLocation>
        <location evidence="1">Nucleus</location>
    </subcellularLocation>
</comment>
<dbReference type="FunFam" id="3.30.60.90:FF:000007">
    <property type="entry name" value="Next to BRCA1 gene 1 protein"/>
    <property type="match status" value="1"/>
</dbReference>
<evidence type="ECO:0000256" key="6">
    <source>
        <dbReference type="ARBA" id="ARBA00022833"/>
    </source>
</evidence>
<dbReference type="GO" id="GO:0035973">
    <property type="term" value="P:aggrephagy"/>
    <property type="evidence" value="ECO:0007669"/>
    <property type="project" value="TreeGrafter"/>
</dbReference>
<evidence type="ECO:0000259" key="10">
    <source>
        <dbReference type="PROSITE" id="PS50135"/>
    </source>
</evidence>
<dbReference type="GO" id="GO:0007032">
    <property type="term" value="P:endosome organization"/>
    <property type="evidence" value="ECO:0007669"/>
    <property type="project" value="TreeGrafter"/>
</dbReference>
<dbReference type="InterPro" id="IPR033741">
    <property type="entry name" value="SQSTM_UBA"/>
</dbReference>
<dbReference type="PROSITE" id="PS51745">
    <property type="entry name" value="PB1"/>
    <property type="match status" value="1"/>
</dbReference>
<dbReference type="GO" id="GO:0000423">
    <property type="term" value="P:mitophagy"/>
    <property type="evidence" value="ECO:0007669"/>
    <property type="project" value="TreeGrafter"/>
</dbReference>
<dbReference type="EMBL" id="GBBM01000085">
    <property type="protein sequence ID" value="JAC35333.1"/>
    <property type="molecule type" value="mRNA"/>
</dbReference>
<accession>A0A023GPA0</accession>
<organism evidence="12">
    <name type="scientific">Amblyomma triste</name>
    <name type="common">Neotropical tick</name>
    <dbReference type="NCBI Taxonomy" id="251400"/>
    <lineage>
        <taxon>Eukaryota</taxon>
        <taxon>Metazoa</taxon>
        <taxon>Ecdysozoa</taxon>
        <taxon>Arthropoda</taxon>
        <taxon>Chelicerata</taxon>
        <taxon>Arachnida</taxon>
        <taxon>Acari</taxon>
        <taxon>Parasitiformes</taxon>
        <taxon>Ixodida</taxon>
        <taxon>Ixodoidea</taxon>
        <taxon>Ixodidae</taxon>
        <taxon>Amblyomminae</taxon>
        <taxon>Amblyomma</taxon>
    </lineage>
</organism>
<dbReference type="Pfam" id="PF16577">
    <property type="entry name" value="UBA_5"/>
    <property type="match status" value="1"/>
</dbReference>
<dbReference type="PROSITE" id="PS01357">
    <property type="entry name" value="ZF_ZZ_1"/>
    <property type="match status" value="1"/>
</dbReference>
<dbReference type="Gene3D" id="3.10.20.90">
    <property type="entry name" value="Phosphatidylinositol 3-kinase Catalytic Subunit, Chain A, domain 1"/>
    <property type="match status" value="1"/>
</dbReference>
<feature type="domain" description="PB1" evidence="11">
    <location>
        <begin position="39"/>
        <end position="123"/>
    </location>
</feature>
<dbReference type="CDD" id="cd14320">
    <property type="entry name" value="UBA_SQSTM"/>
    <property type="match status" value="1"/>
</dbReference>
<dbReference type="AlphaFoldDB" id="A0A023GPA0"/>
<dbReference type="PROSITE" id="PS50135">
    <property type="entry name" value="ZF_ZZ_2"/>
    <property type="match status" value="1"/>
</dbReference>
<dbReference type="CDD" id="cd02340">
    <property type="entry name" value="ZZ_NBR1_like"/>
    <property type="match status" value="1"/>
</dbReference>
<dbReference type="SUPFAM" id="SSF54277">
    <property type="entry name" value="CAD &amp; PB1 domains"/>
    <property type="match status" value="1"/>
</dbReference>
<keyword evidence="5 8" id="KW-0863">Zinc-finger</keyword>
<dbReference type="Pfam" id="PF00564">
    <property type="entry name" value="PB1"/>
    <property type="match status" value="1"/>
</dbReference>
<keyword evidence="7" id="KW-0539">Nucleus</keyword>
<protein>
    <submittedName>
        <fullName evidence="12">Putative sequestosome 1</fullName>
    </submittedName>
</protein>
<feature type="region of interest" description="Disordered" evidence="9">
    <location>
        <begin position="281"/>
        <end position="374"/>
    </location>
</feature>
<evidence type="ECO:0000259" key="11">
    <source>
        <dbReference type="PROSITE" id="PS51745"/>
    </source>
</evidence>
<name>A0A023GPA0_AMBTT</name>
<dbReference type="InterPro" id="IPR043145">
    <property type="entry name" value="Znf_ZZ_sf"/>
</dbReference>